<dbReference type="GO" id="GO:0044571">
    <property type="term" value="P:[2Fe-2S] cluster assembly"/>
    <property type="evidence" value="ECO:0007669"/>
    <property type="project" value="InterPro"/>
</dbReference>
<sequence>MTKAQQNYFELFGLEPNFSIDVPKLSAKLRTLLNSVHPDRFASSGSQQQMLSMQKTTQLNDAFAVLKNPVKRAQYLLHLKTGIDTSKEHTVNDPEFLMQQLELREELEEISSSNDIGQLNQFADKIDELEVAQEKQMSELFSQEPLDTDELQKAIYKLQFLHKTLSDIELAEDKLLS</sequence>
<dbReference type="Gene3D" id="1.10.287.110">
    <property type="entry name" value="DnaJ domain"/>
    <property type="match status" value="1"/>
</dbReference>
<keyword evidence="2 4" id="KW-0143">Chaperone</keyword>
<dbReference type="InterPro" id="IPR004640">
    <property type="entry name" value="HscB"/>
</dbReference>
<dbReference type="EMBL" id="CP025120">
    <property type="protein sequence ID" value="AUD79019.1"/>
    <property type="molecule type" value="Genomic_DNA"/>
</dbReference>
<dbReference type="InterPro" id="IPR036386">
    <property type="entry name" value="HscB_C_sf"/>
</dbReference>
<dbReference type="SMART" id="SM00271">
    <property type="entry name" value="DnaJ"/>
    <property type="match status" value="1"/>
</dbReference>
<dbReference type="SUPFAM" id="SSF47144">
    <property type="entry name" value="HSC20 (HSCB), C-terminal oligomerisation domain"/>
    <property type="match status" value="1"/>
</dbReference>
<evidence type="ECO:0000313" key="5">
    <source>
        <dbReference type="EMBL" id="AUD79019.1"/>
    </source>
</evidence>
<dbReference type="Gene3D" id="1.20.1280.20">
    <property type="entry name" value="HscB, C-terminal domain"/>
    <property type="match status" value="1"/>
</dbReference>
<evidence type="ECO:0000256" key="1">
    <source>
        <dbReference type="ARBA" id="ARBA00010476"/>
    </source>
</evidence>
<dbReference type="HAMAP" id="MF_00682">
    <property type="entry name" value="HscB"/>
    <property type="match status" value="1"/>
</dbReference>
<dbReference type="InterPro" id="IPR036869">
    <property type="entry name" value="J_dom_sf"/>
</dbReference>
<dbReference type="PANTHER" id="PTHR14021">
    <property type="entry name" value="IRON-SULFUR CLUSTER CO-CHAPERONE PROTEIN HSCB"/>
    <property type="match status" value="1"/>
</dbReference>
<protein>
    <recommendedName>
        <fullName evidence="4">Co-chaperone protein HscB homolog</fullName>
    </recommendedName>
</protein>
<dbReference type="KEGG" id="kpd:CW740_07070"/>
<dbReference type="Proteomes" id="UP000232693">
    <property type="component" value="Chromosome"/>
</dbReference>
<accession>A0A2K9AYR9</accession>
<dbReference type="GO" id="GO:1990230">
    <property type="term" value="C:iron-sulfur cluster transfer complex"/>
    <property type="evidence" value="ECO:0007669"/>
    <property type="project" value="TreeGrafter"/>
</dbReference>
<dbReference type="Pfam" id="PF07743">
    <property type="entry name" value="HSCB_C"/>
    <property type="match status" value="1"/>
</dbReference>
<gene>
    <name evidence="4 5" type="primary">hscB</name>
    <name evidence="5" type="ORF">CW740_07070</name>
</gene>
<organism evidence="5 6">
    <name type="scientific">Kangiella profundi</name>
    <dbReference type="NCBI Taxonomy" id="1561924"/>
    <lineage>
        <taxon>Bacteria</taxon>
        <taxon>Pseudomonadati</taxon>
        <taxon>Pseudomonadota</taxon>
        <taxon>Gammaproteobacteria</taxon>
        <taxon>Kangiellales</taxon>
        <taxon>Kangiellaceae</taxon>
        <taxon>Kangiella</taxon>
    </lineage>
</organism>
<dbReference type="GO" id="GO:0006457">
    <property type="term" value="P:protein folding"/>
    <property type="evidence" value="ECO:0007669"/>
    <property type="project" value="UniProtKB-UniRule"/>
</dbReference>
<dbReference type="GO" id="GO:0001671">
    <property type="term" value="F:ATPase activator activity"/>
    <property type="evidence" value="ECO:0007669"/>
    <property type="project" value="InterPro"/>
</dbReference>
<dbReference type="RefSeq" id="WP_106646858.1">
    <property type="nucleotide sequence ID" value="NZ_BMGO01000001.1"/>
</dbReference>
<comment type="subunit">
    <text evidence="4">Interacts with HscA and stimulates its ATPase activity.</text>
</comment>
<proteinExistence type="inferred from homology"/>
<dbReference type="InterPro" id="IPR009073">
    <property type="entry name" value="HscB_oligo_C"/>
</dbReference>
<evidence type="ECO:0000256" key="3">
    <source>
        <dbReference type="ARBA" id="ARBA00025596"/>
    </source>
</evidence>
<evidence type="ECO:0000256" key="4">
    <source>
        <dbReference type="HAMAP-Rule" id="MF_00682"/>
    </source>
</evidence>
<dbReference type="PROSITE" id="PS50076">
    <property type="entry name" value="DNAJ_2"/>
    <property type="match status" value="1"/>
</dbReference>
<dbReference type="AlphaFoldDB" id="A0A2K9AYR9"/>
<comment type="similarity">
    <text evidence="1 4">Belongs to the HscB family.</text>
</comment>
<keyword evidence="6" id="KW-1185">Reference proteome</keyword>
<dbReference type="SUPFAM" id="SSF46565">
    <property type="entry name" value="Chaperone J-domain"/>
    <property type="match status" value="1"/>
</dbReference>
<name>A0A2K9AYR9_9GAMM</name>
<dbReference type="OrthoDB" id="287587at2"/>
<comment type="function">
    <text evidence="3 4">Co-chaperone involved in the maturation of iron-sulfur cluster-containing proteins. Seems to help targeting proteins to be folded toward HscA.</text>
</comment>
<evidence type="ECO:0000313" key="6">
    <source>
        <dbReference type="Proteomes" id="UP000232693"/>
    </source>
</evidence>
<dbReference type="PANTHER" id="PTHR14021:SF15">
    <property type="entry name" value="IRON-SULFUR CLUSTER CO-CHAPERONE PROTEIN HSCB"/>
    <property type="match status" value="1"/>
</dbReference>
<reference evidence="5 6" key="1">
    <citation type="submission" date="2017-12" db="EMBL/GenBank/DDBJ databases">
        <title>Kangiella profundi FT102 completed genome.</title>
        <authorList>
            <person name="Xu J."/>
            <person name="Wang J."/>
            <person name="Lu Y."/>
        </authorList>
    </citation>
    <scope>NUCLEOTIDE SEQUENCE [LARGE SCALE GENOMIC DNA]</scope>
    <source>
        <strain evidence="5 6">FT102</strain>
    </source>
</reference>
<dbReference type="InterPro" id="IPR001623">
    <property type="entry name" value="DnaJ_domain"/>
</dbReference>
<evidence type="ECO:0000256" key="2">
    <source>
        <dbReference type="ARBA" id="ARBA00023186"/>
    </source>
</evidence>
<dbReference type="GO" id="GO:0051087">
    <property type="term" value="F:protein-folding chaperone binding"/>
    <property type="evidence" value="ECO:0007669"/>
    <property type="project" value="InterPro"/>
</dbReference>
<dbReference type="NCBIfam" id="TIGR00714">
    <property type="entry name" value="hscB"/>
    <property type="match status" value="1"/>
</dbReference>
<dbReference type="GO" id="GO:0051259">
    <property type="term" value="P:protein complex oligomerization"/>
    <property type="evidence" value="ECO:0007669"/>
    <property type="project" value="InterPro"/>
</dbReference>